<dbReference type="GO" id="GO:0005576">
    <property type="term" value="C:extracellular region"/>
    <property type="evidence" value="ECO:0007669"/>
    <property type="project" value="UniProtKB-SubCell"/>
</dbReference>
<gene>
    <name evidence="9" type="ORF">ElyMa_004956100</name>
</gene>
<dbReference type="PANTHER" id="PTHR47221:SF6">
    <property type="entry name" value="FIBRINOGEN ALPHA CHAIN"/>
    <property type="match status" value="1"/>
</dbReference>
<feature type="domain" description="Fibrinogen C-terminal" evidence="8">
    <location>
        <begin position="156"/>
        <end position="372"/>
    </location>
</feature>
<keyword evidence="5" id="KW-1015">Disulfide bond</keyword>
<sequence length="372" mass="41798">MARVIYFVGLFLGVCNGLDFILNRENPVSATARNFCGILTCEEETNTSVSSKSERDLPGFNSISEMSVFKRDSTVYGNAKSKHKALIASITSQSPGLSSVANGRKIDGLLDTARGSLRVEMVKEEDCEAEFICQVRGLDIQGRQAVSTTNLVQQRNQANNQPLTCHRGMGNEVNKSYPHVVMTTDFTLQRQILCDTQTDGGGWTLIQQRINGAVFFNRDWQSYKEGFGKIEPYGEFWLGNEAVHLLTYVRPYELRVEIRSDNKDFVALYKTFKLENEANKYRIRLGKVTSSIDDGSRGLSYSNNAKFSTFDNDNDDSSGQCAVSYKGGWWYKNCEYSKLNAPWRDGKIPGAWYTTGSKYLHAVTTSMKIRPL</sequence>
<evidence type="ECO:0000313" key="9">
    <source>
        <dbReference type="EMBL" id="GFS16405.1"/>
    </source>
</evidence>
<keyword evidence="2" id="KW-0964">Secreted</keyword>
<evidence type="ECO:0000256" key="5">
    <source>
        <dbReference type="ARBA" id="ARBA00023157"/>
    </source>
</evidence>
<feature type="chain" id="PRO_5043864899" evidence="7">
    <location>
        <begin position="18"/>
        <end position="372"/>
    </location>
</feature>
<organism evidence="9 10">
    <name type="scientific">Elysia marginata</name>
    <dbReference type="NCBI Taxonomy" id="1093978"/>
    <lineage>
        <taxon>Eukaryota</taxon>
        <taxon>Metazoa</taxon>
        <taxon>Spiralia</taxon>
        <taxon>Lophotrochozoa</taxon>
        <taxon>Mollusca</taxon>
        <taxon>Gastropoda</taxon>
        <taxon>Heterobranchia</taxon>
        <taxon>Euthyneura</taxon>
        <taxon>Panpulmonata</taxon>
        <taxon>Sacoglossa</taxon>
        <taxon>Placobranchoidea</taxon>
        <taxon>Plakobranchidae</taxon>
        <taxon>Elysia</taxon>
    </lineage>
</organism>
<dbReference type="PROSITE" id="PS51406">
    <property type="entry name" value="FIBRINOGEN_C_2"/>
    <property type="match status" value="1"/>
</dbReference>
<evidence type="ECO:0000313" key="10">
    <source>
        <dbReference type="Proteomes" id="UP000762676"/>
    </source>
</evidence>
<reference evidence="9 10" key="1">
    <citation type="journal article" date="2021" name="Elife">
        <title>Chloroplast acquisition without the gene transfer in kleptoplastic sea slugs, Plakobranchus ocellatus.</title>
        <authorList>
            <person name="Maeda T."/>
            <person name="Takahashi S."/>
            <person name="Yoshida T."/>
            <person name="Shimamura S."/>
            <person name="Takaki Y."/>
            <person name="Nagai Y."/>
            <person name="Toyoda A."/>
            <person name="Suzuki Y."/>
            <person name="Arimoto A."/>
            <person name="Ishii H."/>
            <person name="Satoh N."/>
            <person name="Nishiyama T."/>
            <person name="Hasebe M."/>
            <person name="Maruyama T."/>
            <person name="Minagawa J."/>
            <person name="Obokata J."/>
            <person name="Shigenobu S."/>
        </authorList>
    </citation>
    <scope>NUCLEOTIDE SEQUENCE [LARGE SCALE GENOMIC DNA]</scope>
</reference>
<dbReference type="AlphaFoldDB" id="A0AAV4J2A3"/>
<dbReference type="PANTHER" id="PTHR47221">
    <property type="entry name" value="FIBRINOGEN ALPHA CHAIN"/>
    <property type="match status" value="1"/>
</dbReference>
<dbReference type="CDD" id="cd00087">
    <property type="entry name" value="FReD"/>
    <property type="match status" value="1"/>
</dbReference>
<evidence type="ECO:0000256" key="6">
    <source>
        <dbReference type="ARBA" id="ARBA00023180"/>
    </source>
</evidence>
<dbReference type="EMBL" id="BMAT01009924">
    <property type="protein sequence ID" value="GFS16405.1"/>
    <property type="molecule type" value="Genomic_DNA"/>
</dbReference>
<evidence type="ECO:0000259" key="8">
    <source>
        <dbReference type="PROSITE" id="PS51406"/>
    </source>
</evidence>
<keyword evidence="4" id="KW-0175">Coiled coil</keyword>
<name>A0AAV4J2A3_9GAST</name>
<evidence type="ECO:0000256" key="7">
    <source>
        <dbReference type="SAM" id="SignalP"/>
    </source>
</evidence>
<dbReference type="Gene3D" id="3.90.215.10">
    <property type="entry name" value="Gamma Fibrinogen, chain A, domain 1"/>
    <property type="match status" value="1"/>
</dbReference>
<dbReference type="Pfam" id="PF00147">
    <property type="entry name" value="Fibrinogen_C"/>
    <property type="match status" value="1"/>
</dbReference>
<evidence type="ECO:0000256" key="4">
    <source>
        <dbReference type="ARBA" id="ARBA00023054"/>
    </source>
</evidence>
<comment type="subcellular location">
    <subcellularLocation>
        <location evidence="1">Secreted</location>
    </subcellularLocation>
</comment>
<evidence type="ECO:0000256" key="2">
    <source>
        <dbReference type="ARBA" id="ARBA00022525"/>
    </source>
</evidence>
<proteinExistence type="predicted"/>
<dbReference type="InterPro" id="IPR014716">
    <property type="entry name" value="Fibrinogen_a/b/g_C_1"/>
</dbReference>
<dbReference type="SMART" id="SM00186">
    <property type="entry name" value="FBG"/>
    <property type="match status" value="1"/>
</dbReference>
<dbReference type="Proteomes" id="UP000762676">
    <property type="component" value="Unassembled WGS sequence"/>
</dbReference>
<dbReference type="SUPFAM" id="SSF56496">
    <property type="entry name" value="Fibrinogen C-terminal domain-like"/>
    <property type="match status" value="1"/>
</dbReference>
<feature type="signal peptide" evidence="7">
    <location>
        <begin position="1"/>
        <end position="17"/>
    </location>
</feature>
<accession>A0AAV4J2A3</accession>
<keyword evidence="6" id="KW-0325">Glycoprotein</keyword>
<evidence type="ECO:0000256" key="1">
    <source>
        <dbReference type="ARBA" id="ARBA00004613"/>
    </source>
</evidence>
<keyword evidence="3 7" id="KW-0732">Signal</keyword>
<protein>
    <submittedName>
        <fullName evidence="9">Fibrinogen-related protein 3.1</fullName>
    </submittedName>
</protein>
<dbReference type="InterPro" id="IPR036056">
    <property type="entry name" value="Fibrinogen-like_C"/>
</dbReference>
<comment type="caution">
    <text evidence="9">The sequence shown here is derived from an EMBL/GenBank/DDBJ whole genome shotgun (WGS) entry which is preliminary data.</text>
</comment>
<keyword evidence="10" id="KW-1185">Reference proteome</keyword>
<dbReference type="InterPro" id="IPR037579">
    <property type="entry name" value="FIB_ANG-like"/>
</dbReference>
<evidence type="ECO:0000256" key="3">
    <source>
        <dbReference type="ARBA" id="ARBA00022729"/>
    </source>
</evidence>
<dbReference type="InterPro" id="IPR002181">
    <property type="entry name" value="Fibrinogen_a/b/g_C_dom"/>
</dbReference>